<dbReference type="InterPro" id="IPR011063">
    <property type="entry name" value="TilS/TtcA_N"/>
</dbReference>
<dbReference type="InterPro" id="IPR012094">
    <property type="entry name" value="tRNA_Ile_lys_synt"/>
</dbReference>
<dbReference type="GO" id="GO:0005524">
    <property type="term" value="F:ATP binding"/>
    <property type="evidence" value="ECO:0007669"/>
    <property type="project" value="UniProtKB-UniRule"/>
</dbReference>
<evidence type="ECO:0000256" key="4">
    <source>
        <dbReference type="ARBA" id="ARBA00022840"/>
    </source>
</evidence>
<comment type="domain">
    <text evidence="6">The N-terminal region contains the highly conserved SGGXDS motif, predicted to be a P-loop motif involved in ATP binding.</text>
</comment>
<gene>
    <name evidence="6" type="primary">tilS</name>
    <name evidence="9" type="ORF">B5K10_18995</name>
</gene>
<comment type="subcellular location">
    <subcellularLocation>
        <location evidence="6">Cytoplasm</location>
    </subcellularLocation>
</comment>
<evidence type="ECO:0000313" key="10">
    <source>
        <dbReference type="Proteomes" id="UP000256748"/>
    </source>
</evidence>
<comment type="similarity">
    <text evidence="6">Belongs to the tRNA(Ile)-lysidine synthase family.</text>
</comment>
<keyword evidence="2 6" id="KW-0819">tRNA processing</keyword>
<keyword evidence="3 6" id="KW-0547">Nucleotide-binding</keyword>
<dbReference type="NCBIfam" id="TIGR02432">
    <property type="entry name" value="lysidine_TilS_N"/>
    <property type="match status" value="1"/>
</dbReference>
<dbReference type="CDD" id="cd01992">
    <property type="entry name" value="TilS_N"/>
    <property type="match status" value="1"/>
</dbReference>
<dbReference type="InterPro" id="IPR012795">
    <property type="entry name" value="tRNA_Ile_lys_synt_N"/>
</dbReference>
<dbReference type="GO" id="GO:0006400">
    <property type="term" value="P:tRNA modification"/>
    <property type="evidence" value="ECO:0007669"/>
    <property type="project" value="UniProtKB-UniRule"/>
</dbReference>
<comment type="function">
    <text evidence="6">Ligates lysine onto the cytidine present at position 34 of the AUA codon-specific tRNA(Ile) that contains the anticodon CAU, in an ATP-dependent manner. Cytidine is converted to lysidine, thus changing the amino acid specificity of the tRNA from methionine to isoleucine.</text>
</comment>
<name>A0A3E1BE09_RHILT</name>
<dbReference type="HAMAP" id="MF_01161">
    <property type="entry name" value="tRNA_Ile_lys_synt"/>
    <property type="match status" value="1"/>
</dbReference>
<organism evidence="9 10">
    <name type="scientific">Rhizobium leguminosarum bv. trifolii</name>
    <dbReference type="NCBI Taxonomy" id="386"/>
    <lineage>
        <taxon>Bacteria</taxon>
        <taxon>Pseudomonadati</taxon>
        <taxon>Pseudomonadota</taxon>
        <taxon>Alphaproteobacteria</taxon>
        <taxon>Hyphomicrobiales</taxon>
        <taxon>Rhizobiaceae</taxon>
        <taxon>Rhizobium/Agrobacterium group</taxon>
        <taxon>Rhizobium</taxon>
    </lineage>
</organism>
<dbReference type="InterPro" id="IPR014729">
    <property type="entry name" value="Rossmann-like_a/b/a_fold"/>
</dbReference>
<proteinExistence type="inferred from homology"/>
<dbReference type="Pfam" id="PF01171">
    <property type="entry name" value="ATP_bind_3"/>
    <property type="match status" value="1"/>
</dbReference>
<evidence type="ECO:0000256" key="3">
    <source>
        <dbReference type="ARBA" id="ARBA00022741"/>
    </source>
</evidence>
<dbReference type="PANTHER" id="PTHR43033">
    <property type="entry name" value="TRNA(ILE)-LYSIDINE SYNTHASE-RELATED"/>
    <property type="match status" value="1"/>
</dbReference>
<dbReference type="AlphaFoldDB" id="A0A3E1BE09"/>
<evidence type="ECO:0000256" key="5">
    <source>
        <dbReference type="ARBA" id="ARBA00048539"/>
    </source>
</evidence>
<dbReference type="Proteomes" id="UP000256748">
    <property type="component" value="Unassembled WGS sequence"/>
</dbReference>
<dbReference type="GO" id="GO:0005737">
    <property type="term" value="C:cytoplasm"/>
    <property type="evidence" value="ECO:0007669"/>
    <property type="project" value="UniProtKB-SubCell"/>
</dbReference>
<reference evidence="9 10" key="1">
    <citation type="submission" date="2017-03" db="EMBL/GenBank/DDBJ databases">
        <title>Genome analysis of Rhizobial strains effectives or ineffectives for nitrogen fixation isolated from bean seeds.</title>
        <authorList>
            <person name="Peralta H."/>
            <person name="Aguilar-Vera A."/>
            <person name="Mora Y."/>
            <person name="Vargas-Lagunas C."/>
            <person name="Girard L."/>
            <person name="Mora J."/>
        </authorList>
    </citation>
    <scope>NUCLEOTIDE SEQUENCE [LARGE SCALE GENOMIC DNA]</scope>
    <source>
        <strain evidence="9 10">CCGM5</strain>
    </source>
</reference>
<keyword evidence="1 6" id="KW-0436">Ligase</keyword>
<dbReference type="GO" id="GO:0032267">
    <property type="term" value="F:tRNA(Ile)-lysidine synthase activity"/>
    <property type="evidence" value="ECO:0007669"/>
    <property type="project" value="UniProtKB-EC"/>
</dbReference>
<dbReference type="EMBL" id="NAOO01000022">
    <property type="protein sequence ID" value="RFB90416.1"/>
    <property type="molecule type" value="Genomic_DNA"/>
</dbReference>
<evidence type="ECO:0000256" key="6">
    <source>
        <dbReference type="HAMAP-Rule" id="MF_01161"/>
    </source>
</evidence>
<comment type="caution">
    <text evidence="9">The sequence shown here is derived from an EMBL/GenBank/DDBJ whole genome shotgun (WGS) entry which is preliminary data.</text>
</comment>
<evidence type="ECO:0000256" key="7">
    <source>
        <dbReference type="SAM" id="MobiDB-lite"/>
    </source>
</evidence>
<protein>
    <recommendedName>
        <fullName evidence="6">tRNA(Ile)-lysidine synthase</fullName>
        <ecNumber evidence="6">6.3.4.19</ecNumber>
    </recommendedName>
    <alternativeName>
        <fullName evidence="6">tRNA(Ile)-2-lysyl-cytidine synthase</fullName>
    </alternativeName>
    <alternativeName>
        <fullName evidence="6">tRNA(Ile)-lysidine synthetase</fullName>
    </alternativeName>
</protein>
<dbReference type="EC" id="6.3.4.19" evidence="6"/>
<evidence type="ECO:0000256" key="1">
    <source>
        <dbReference type="ARBA" id="ARBA00022598"/>
    </source>
</evidence>
<comment type="catalytic activity">
    <reaction evidence="5 6">
        <text>cytidine(34) in tRNA(Ile2) + L-lysine + ATP = lysidine(34) in tRNA(Ile2) + AMP + diphosphate + H(+)</text>
        <dbReference type="Rhea" id="RHEA:43744"/>
        <dbReference type="Rhea" id="RHEA-COMP:10625"/>
        <dbReference type="Rhea" id="RHEA-COMP:10670"/>
        <dbReference type="ChEBI" id="CHEBI:15378"/>
        <dbReference type="ChEBI" id="CHEBI:30616"/>
        <dbReference type="ChEBI" id="CHEBI:32551"/>
        <dbReference type="ChEBI" id="CHEBI:33019"/>
        <dbReference type="ChEBI" id="CHEBI:82748"/>
        <dbReference type="ChEBI" id="CHEBI:83665"/>
        <dbReference type="ChEBI" id="CHEBI:456215"/>
        <dbReference type="EC" id="6.3.4.19"/>
    </reaction>
</comment>
<feature type="domain" description="tRNA(Ile)-lysidine/2-thiocytidine synthase N-terminal" evidence="8">
    <location>
        <begin position="25"/>
        <end position="205"/>
    </location>
</feature>
<sequence length="497" mass="53811">MPPEDRSPPEAILQFLTSLQSPARILVAISGGSDSTGLLLLLDEAVKAAPHLNISLCAATVDHALRAGSADEAREVAALCTSFGIAHTIMTWQGDKPKTGIMAAAREARYGLLAEAAEAFGADLIVTGHTFDDQRETLAMRGVRTEQVSSGIADAVLFDRRFWILRPLLFSSRADIRAFLNERGVGWIDDPSNEDVKYERVRVRRQLLADADAETNIRAIWEERLALAAKGAEWLDRYFKLHGGLLGQVMPDGLSQDRAVLDYALGRLTAVFGGQPFAPGRAQMERLLAFAADGELGRRTAGRVVFDLRRDGLYLTRESRGIVPLVLQPGAVGVWDGRFLVRNGSVAPIAIETAATHSPSFLSSGLTRGMSQESSAPKSLGAEDTSSLTESITARTRGGWIPVTSLGSSPRTGMRENMRDLPKAAWKRAVASAPTLSVEKASLSPETAAAIDFTPYFAPFDRFLTRFDFIFANKLSAVFATAPYARPPLRSIDGKTI</sequence>
<evidence type="ECO:0000259" key="8">
    <source>
        <dbReference type="Pfam" id="PF01171"/>
    </source>
</evidence>
<dbReference type="Gene3D" id="3.40.50.620">
    <property type="entry name" value="HUPs"/>
    <property type="match status" value="1"/>
</dbReference>
<feature type="binding site" evidence="6">
    <location>
        <begin position="30"/>
        <end position="35"/>
    </location>
    <ligand>
        <name>ATP</name>
        <dbReference type="ChEBI" id="CHEBI:30616"/>
    </ligand>
</feature>
<feature type="compositionally biased region" description="Polar residues" evidence="7">
    <location>
        <begin position="362"/>
        <end position="377"/>
    </location>
</feature>
<feature type="region of interest" description="Disordered" evidence="7">
    <location>
        <begin position="362"/>
        <end position="386"/>
    </location>
</feature>
<evidence type="ECO:0000256" key="2">
    <source>
        <dbReference type="ARBA" id="ARBA00022694"/>
    </source>
</evidence>
<dbReference type="RefSeq" id="WP_116274654.1">
    <property type="nucleotide sequence ID" value="NZ_KZ859522.1"/>
</dbReference>
<dbReference type="PANTHER" id="PTHR43033:SF1">
    <property type="entry name" value="TRNA(ILE)-LYSIDINE SYNTHASE-RELATED"/>
    <property type="match status" value="1"/>
</dbReference>
<dbReference type="SUPFAM" id="SSF52402">
    <property type="entry name" value="Adenine nucleotide alpha hydrolases-like"/>
    <property type="match status" value="1"/>
</dbReference>
<accession>A0A3E1BE09</accession>
<keyword evidence="6" id="KW-0963">Cytoplasm</keyword>
<keyword evidence="4 6" id="KW-0067">ATP-binding</keyword>
<evidence type="ECO:0000313" key="9">
    <source>
        <dbReference type="EMBL" id="RFB90416.1"/>
    </source>
</evidence>